<dbReference type="RefSeq" id="WP_123250583.1">
    <property type="nucleotide sequence ID" value="NZ_RJLR01000023.1"/>
</dbReference>
<dbReference type="InterPro" id="IPR020042">
    <property type="entry name" value="DUF4311"/>
</dbReference>
<keyword evidence="4" id="KW-1185">Reference proteome</keyword>
<dbReference type="Proteomes" id="UP000271870">
    <property type="component" value="Unassembled WGS sequence"/>
</dbReference>
<feature type="transmembrane region" description="Helical" evidence="1">
    <location>
        <begin position="211"/>
        <end position="229"/>
    </location>
</feature>
<evidence type="ECO:0000313" key="3">
    <source>
        <dbReference type="EMBL" id="RNM24848.1"/>
    </source>
</evidence>
<protein>
    <submittedName>
        <fullName evidence="2">DUF4311 domain-containing protein</fullName>
    </submittedName>
</protein>
<reference evidence="4 5" key="1">
    <citation type="submission" date="2018-11" db="EMBL/GenBank/DDBJ databases">
        <title>Characterization of surface water Dickeya isolates.</title>
        <authorList>
            <person name="Van Gijsegem F."/>
            <person name="Pedron J."/>
        </authorList>
    </citation>
    <scope>NUCLEOTIDE SEQUENCE [LARGE SCALE GENOMIC DNA]</scope>
    <source>
        <strain evidence="2 5">FVG1-MFV-O17</strain>
        <strain evidence="3 4">FVG10-MFV-A16</strain>
    </source>
</reference>
<dbReference type="Pfam" id="PF14188">
    <property type="entry name" value="DUF4311"/>
    <property type="match status" value="1"/>
</dbReference>
<feature type="transmembrane region" description="Helical" evidence="1">
    <location>
        <begin position="6"/>
        <end position="28"/>
    </location>
</feature>
<sequence length="258" mass="27164">MFLIILLKSLIIGGLVGVGVGAGAARMFHAPVTQGMGAFRTLGELNSCEGDPASHFSFGLGFFFNAWASSVAAGSFTQDVDHRILPNWGAAALMMKNRNVAETLHDPKKMAIACGIVGMVVVAFLNSTASAVPAALQVTAVKVLVPAANLLVNTVMPVIFWLAAIDAGKKSGFWATIFGGLAQLIMGNAVPGLVLGILIGKGVEESGWNKVTKVMMVSIVLLFVLSGFFRGFDMKLLQSFQLGIPDWMTLIHNALSGK</sequence>
<dbReference type="OrthoDB" id="3196492at2"/>
<feature type="transmembrane region" description="Helical" evidence="1">
    <location>
        <begin position="172"/>
        <end position="199"/>
    </location>
</feature>
<keyword evidence="1" id="KW-1133">Transmembrane helix</keyword>
<feature type="transmembrane region" description="Helical" evidence="1">
    <location>
        <begin position="144"/>
        <end position="165"/>
    </location>
</feature>
<evidence type="ECO:0000313" key="2">
    <source>
        <dbReference type="EMBL" id="RNM05177.1"/>
    </source>
</evidence>
<comment type="caution">
    <text evidence="2">The sequence shown here is derived from an EMBL/GenBank/DDBJ whole genome shotgun (WGS) entry which is preliminary data.</text>
</comment>
<dbReference type="EMBL" id="RJLS01000008">
    <property type="protein sequence ID" value="RNM24848.1"/>
    <property type="molecule type" value="Genomic_DNA"/>
</dbReference>
<dbReference type="EMBL" id="RJLR01000023">
    <property type="protein sequence ID" value="RNM05177.1"/>
    <property type="molecule type" value="Genomic_DNA"/>
</dbReference>
<feature type="transmembrane region" description="Helical" evidence="1">
    <location>
        <begin position="110"/>
        <end position="132"/>
    </location>
</feature>
<dbReference type="Proteomes" id="UP000276061">
    <property type="component" value="Unassembled WGS sequence"/>
</dbReference>
<keyword evidence="1" id="KW-0472">Membrane</keyword>
<evidence type="ECO:0000313" key="5">
    <source>
        <dbReference type="Proteomes" id="UP000276061"/>
    </source>
</evidence>
<proteinExistence type="predicted"/>
<evidence type="ECO:0000256" key="1">
    <source>
        <dbReference type="SAM" id="Phobius"/>
    </source>
</evidence>
<evidence type="ECO:0000313" key="4">
    <source>
        <dbReference type="Proteomes" id="UP000271870"/>
    </source>
</evidence>
<accession>A0A3N0FYD6</accession>
<keyword evidence="1" id="KW-0812">Transmembrane</keyword>
<dbReference type="AlphaFoldDB" id="A0A3N0FYD6"/>
<dbReference type="NCBIfam" id="TIGR03580">
    <property type="entry name" value="EF_0832"/>
    <property type="match status" value="1"/>
</dbReference>
<gene>
    <name evidence="2" type="ORF">EF878_12935</name>
    <name evidence="3" type="ORF">EFS38_08365</name>
</gene>
<name>A0A3N0FYD6_9GAMM</name>
<organism evidence="2 5">
    <name type="scientific">Dickeya undicola</name>
    <dbReference type="NCBI Taxonomy" id="1577887"/>
    <lineage>
        <taxon>Bacteria</taxon>
        <taxon>Pseudomonadati</taxon>
        <taxon>Pseudomonadota</taxon>
        <taxon>Gammaproteobacteria</taxon>
        <taxon>Enterobacterales</taxon>
        <taxon>Pectobacteriaceae</taxon>
        <taxon>Dickeya</taxon>
    </lineage>
</organism>